<dbReference type="SMART" id="SM00248">
    <property type="entry name" value="ANK"/>
    <property type="match status" value="5"/>
</dbReference>
<dbReference type="PANTHER" id="PTHR24177:SF292">
    <property type="entry name" value="ANKYRIN REPEAT FAMILY PROTEIN-RELATED"/>
    <property type="match status" value="1"/>
</dbReference>
<dbReference type="SUPFAM" id="SSF48403">
    <property type="entry name" value="Ankyrin repeat"/>
    <property type="match status" value="2"/>
</dbReference>
<dbReference type="GeneID" id="110800315"/>
<organism evidence="4 5">
    <name type="scientific">Spinacia oleracea</name>
    <name type="common">Spinach</name>
    <dbReference type="NCBI Taxonomy" id="3562"/>
    <lineage>
        <taxon>Eukaryota</taxon>
        <taxon>Viridiplantae</taxon>
        <taxon>Streptophyta</taxon>
        <taxon>Embryophyta</taxon>
        <taxon>Tracheophyta</taxon>
        <taxon>Spermatophyta</taxon>
        <taxon>Magnoliopsida</taxon>
        <taxon>eudicotyledons</taxon>
        <taxon>Gunneridae</taxon>
        <taxon>Pentapetalae</taxon>
        <taxon>Caryophyllales</taxon>
        <taxon>Chenopodiaceae</taxon>
        <taxon>Chenopodioideae</taxon>
        <taxon>Anserineae</taxon>
        <taxon>Spinacia</taxon>
    </lineage>
</organism>
<accession>A0A9R0J7A0</accession>
<dbReference type="InterPro" id="IPR036770">
    <property type="entry name" value="Ankyrin_rpt-contain_sf"/>
</dbReference>
<keyword evidence="2" id="KW-1133">Transmembrane helix</keyword>
<dbReference type="InterPro" id="IPR002110">
    <property type="entry name" value="Ankyrin_rpt"/>
</dbReference>
<evidence type="ECO:0000259" key="3">
    <source>
        <dbReference type="Pfam" id="PF13962"/>
    </source>
</evidence>
<feature type="compositionally biased region" description="Acidic residues" evidence="1">
    <location>
        <begin position="455"/>
        <end position="470"/>
    </location>
</feature>
<feature type="compositionally biased region" description="Basic and acidic residues" evidence="1">
    <location>
        <begin position="413"/>
        <end position="454"/>
    </location>
</feature>
<gene>
    <name evidence="5" type="primary">LOC110800315</name>
</gene>
<evidence type="ECO:0000313" key="4">
    <source>
        <dbReference type="Proteomes" id="UP000813463"/>
    </source>
</evidence>
<feature type="domain" description="PGG" evidence="3">
    <location>
        <begin position="493"/>
        <end position="606"/>
    </location>
</feature>
<evidence type="ECO:0000256" key="2">
    <source>
        <dbReference type="SAM" id="Phobius"/>
    </source>
</evidence>
<reference evidence="4" key="1">
    <citation type="journal article" date="2021" name="Nat. Commun.">
        <title>Genomic analyses provide insights into spinach domestication and the genetic basis of agronomic traits.</title>
        <authorList>
            <person name="Cai X."/>
            <person name="Sun X."/>
            <person name="Xu C."/>
            <person name="Sun H."/>
            <person name="Wang X."/>
            <person name="Ge C."/>
            <person name="Zhang Z."/>
            <person name="Wang Q."/>
            <person name="Fei Z."/>
            <person name="Jiao C."/>
            <person name="Wang Q."/>
        </authorList>
    </citation>
    <scope>NUCLEOTIDE SEQUENCE [LARGE SCALE GENOMIC DNA]</scope>
    <source>
        <strain evidence="4">cv. Varoflay</strain>
    </source>
</reference>
<proteinExistence type="predicted"/>
<dbReference type="PANTHER" id="PTHR24177">
    <property type="entry name" value="CASKIN"/>
    <property type="match status" value="1"/>
</dbReference>
<keyword evidence="4" id="KW-1185">Reference proteome</keyword>
<feature type="region of interest" description="Disordered" evidence="1">
    <location>
        <begin position="413"/>
        <end position="478"/>
    </location>
</feature>
<dbReference type="AlphaFoldDB" id="A0A9R0J7A0"/>
<evidence type="ECO:0000313" key="5">
    <source>
        <dbReference type="RefSeq" id="XP_021861320.2"/>
    </source>
</evidence>
<dbReference type="Gene3D" id="1.25.40.20">
    <property type="entry name" value="Ankyrin repeat-containing domain"/>
    <property type="match status" value="1"/>
</dbReference>
<keyword evidence="2" id="KW-0472">Membrane</keyword>
<dbReference type="GO" id="GO:0016020">
    <property type="term" value="C:membrane"/>
    <property type="evidence" value="ECO:0000318"/>
    <property type="project" value="GO_Central"/>
</dbReference>
<dbReference type="RefSeq" id="XP_021861320.2">
    <property type="nucleotide sequence ID" value="XM_022005628.2"/>
</dbReference>
<reference evidence="5" key="2">
    <citation type="submission" date="2025-08" db="UniProtKB">
        <authorList>
            <consortium name="RefSeq"/>
        </authorList>
    </citation>
    <scope>IDENTIFICATION</scope>
    <source>
        <tissue evidence="5">Leaf</tissue>
    </source>
</reference>
<dbReference type="Pfam" id="PF13962">
    <property type="entry name" value="PGG"/>
    <property type="match status" value="1"/>
</dbReference>
<evidence type="ECO:0000256" key="1">
    <source>
        <dbReference type="SAM" id="MobiDB-lite"/>
    </source>
</evidence>
<feature type="transmembrane region" description="Helical" evidence="2">
    <location>
        <begin position="542"/>
        <end position="565"/>
    </location>
</feature>
<dbReference type="InterPro" id="IPR026961">
    <property type="entry name" value="PGG_dom"/>
</dbReference>
<feature type="transmembrane region" description="Helical" evidence="2">
    <location>
        <begin position="613"/>
        <end position="632"/>
    </location>
</feature>
<dbReference type="Pfam" id="PF12796">
    <property type="entry name" value="Ank_2"/>
    <property type="match status" value="1"/>
</dbReference>
<name>A0A9R0J7A0_SPIOL</name>
<feature type="transmembrane region" description="Helical" evidence="2">
    <location>
        <begin position="586"/>
        <end position="607"/>
    </location>
</feature>
<sequence length="676" mass="77086">MIAGDSVASDLKARWAHQTNNEAPHTRDSPEVVVTLDPDSPKLNEARIRRKKFVKYGVRLYQAALDGDWEKASRIFEKDRSWITAPITKHEDTVLHIAAASKHPHFVTKLLGLMIEEDLEITNTNRNTAFCFAASSGNVDIAKVMVKKNQKLPNIKGNANMTPLLMAILLRHRPMVDYLMDVTNHQQLKDHDRIALLTSAVEAGLFELALKFIKERPDLALLRNSKKKTVLHTLATQRHLHHGTNMGNDRKDEKQLALALQVTEIAWKRVIEEDEDDISDLIGYPSRLLFVAAKIGNVDFLRTLIIIYPDVIWKVDEKRRSIFHIAIKYRHEEIFKLIHEIGTIKDFVATYMDDQGNNMLHLAAKIAPPHRLNCVSGAALQMQRELLWFKAVKEVVQPQYVWEKNNMKKHKIVEDRSGSFKSAQNDDVRSESEIDEVRSESLKSAQNDEYRSDESESNEDNSESENDEDKSDSRKTPQALFSKQHEKLRLQGEEWMKKTAESCTLVATLITTVVFTAAFTLPGGTDDKDGTPILLKKLLFKVFAISNAVSLFASTTSILMFLSILTSRYAEHDFIKVLPFKLMVGLTSLFVSIATMMVAFTVTFFITFQRDSIWIPAPIVLLAVIPVLLFGFQQSPLISDIYCSTYRSWTLFQPSDKRKLCWNNKRLKQKCITNTM</sequence>
<keyword evidence="2" id="KW-0812">Transmembrane</keyword>
<protein>
    <recommendedName>
        <fullName evidence="3">PGG domain-containing protein</fullName>
    </recommendedName>
</protein>
<dbReference type="Proteomes" id="UP000813463">
    <property type="component" value="Chromosome 3"/>
</dbReference>
<dbReference type="KEGG" id="soe:110800315"/>